<sequence>MEESGPTELSFTGRNSTAEAATSARARLVKEIGNAFNIRNQSAPDSIYATRRRVRVRLVTRYGLFCFSGYRTSPLCEPGKGVHVFVHEFMSIYYALAGWSGNRERRDERTKRKRGKRKRHPPPASGRRPARGALGSCAHSALRIRTYTIAYCGSLFPGAEILSSASRVLLPEVATNTPHLVSLGTGRLSTAVTLHPIKQALVPTVSAGRVTIGTDPTCDIHVVGTGVSNLHCRVENSHGVVTLYPINGSTLLDGLPVDKPTRLSQGTIDAAEVETCAPCGHTCAVVA</sequence>
<comment type="caution">
    <text evidence="3">The sequence shown here is derived from an EMBL/GenBank/DDBJ whole genome shotgun (WGS) entry which is preliminary data.</text>
</comment>
<dbReference type="AlphaFoldDB" id="A0A4C1ULJ5"/>
<accession>A0A4C1ULJ5</accession>
<proteinExistence type="predicted"/>
<name>A0A4C1ULJ5_EUMVA</name>
<feature type="compositionally biased region" description="Basic residues" evidence="1">
    <location>
        <begin position="111"/>
        <end position="121"/>
    </location>
</feature>
<feature type="region of interest" description="Disordered" evidence="1">
    <location>
        <begin position="104"/>
        <end position="132"/>
    </location>
</feature>
<dbReference type="Proteomes" id="UP000299102">
    <property type="component" value="Unassembled WGS sequence"/>
</dbReference>
<dbReference type="PANTHER" id="PTHR12156:SF5">
    <property type="entry name" value="FI18040P1"/>
    <property type="match status" value="1"/>
</dbReference>
<reference evidence="3 4" key="1">
    <citation type="journal article" date="2019" name="Commun. Biol.">
        <title>The bagworm genome reveals a unique fibroin gene that provides high tensile strength.</title>
        <authorList>
            <person name="Kono N."/>
            <person name="Nakamura H."/>
            <person name="Ohtoshi R."/>
            <person name="Tomita M."/>
            <person name="Numata K."/>
            <person name="Arakawa K."/>
        </authorList>
    </citation>
    <scope>NUCLEOTIDE SEQUENCE [LARGE SCALE GENOMIC DNA]</scope>
</reference>
<protein>
    <submittedName>
        <fullName evidence="3">Pleckstrin homology-like domain family B member 1</fullName>
    </submittedName>
</protein>
<organism evidence="3 4">
    <name type="scientific">Eumeta variegata</name>
    <name type="common">Bagworm moth</name>
    <name type="synonym">Eumeta japonica</name>
    <dbReference type="NCBI Taxonomy" id="151549"/>
    <lineage>
        <taxon>Eukaryota</taxon>
        <taxon>Metazoa</taxon>
        <taxon>Ecdysozoa</taxon>
        <taxon>Arthropoda</taxon>
        <taxon>Hexapoda</taxon>
        <taxon>Insecta</taxon>
        <taxon>Pterygota</taxon>
        <taxon>Neoptera</taxon>
        <taxon>Endopterygota</taxon>
        <taxon>Lepidoptera</taxon>
        <taxon>Glossata</taxon>
        <taxon>Ditrysia</taxon>
        <taxon>Tineoidea</taxon>
        <taxon>Psychidae</taxon>
        <taxon>Oiketicinae</taxon>
        <taxon>Eumeta</taxon>
    </lineage>
</organism>
<evidence type="ECO:0000259" key="2">
    <source>
        <dbReference type="Pfam" id="PF00498"/>
    </source>
</evidence>
<dbReference type="PANTHER" id="PTHR12156">
    <property type="entry name" value="PLECKSTRIN HOMOLOGY-LIKE DOMAIN, FAMILY B, MEMBER 3"/>
    <property type="match status" value="1"/>
</dbReference>
<dbReference type="EMBL" id="BGZK01000186">
    <property type="protein sequence ID" value="GBP26842.1"/>
    <property type="molecule type" value="Genomic_DNA"/>
</dbReference>
<dbReference type="Gene3D" id="2.60.200.20">
    <property type="match status" value="1"/>
</dbReference>
<evidence type="ECO:0000256" key="1">
    <source>
        <dbReference type="SAM" id="MobiDB-lite"/>
    </source>
</evidence>
<dbReference type="OrthoDB" id="6020705at2759"/>
<dbReference type="InterPro" id="IPR000253">
    <property type="entry name" value="FHA_dom"/>
</dbReference>
<feature type="domain" description="FHA" evidence="2">
    <location>
        <begin position="210"/>
        <end position="267"/>
    </location>
</feature>
<dbReference type="SUPFAM" id="SSF49879">
    <property type="entry name" value="SMAD/FHA domain"/>
    <property type="match status" value="1"/>
</dbReference>
<gene>
    <name evidence="3" type="primary">Phldb1</name>
    <name evidence="3" type="ORF">EVAR_16422_1</name>
</gene>
<evidence type="ECO:0000313" key="4">
    <source>
        <dbReference type="Proteomes" id="UP000299102"/>
    </source>
</evidence>
<evidence type="ECO:0000313" key="3">
    <source>
        <dbReference type="EMBL" id="GBP26842.1"/>
    </source>
</evidence>
<dbReference type="Pfam" id="PF00498">
    <property type="entry name" value="FHA"/>
    <property type="match status" value="1"/>
</dbReference>
<keyword evidence="4" id="KW-1185">Reference proteome</keyword>
<dbReference type="InterPro" id="IPR052212">
    <property type="entry name" value="PH-like_domain"/>
</dbReference>
<dbReference type="InterPro" id="IPR008984">
    <property type="entry name" value="SMAD_FHA_dom_sf"/>
</dbReference>